<evidence type="ECO:0000256" key="2">
    <source>
        <dbReference type="SAM" id="Coils"/>
    </source>
</evidence>
<dbReference type="InterPro" id="IPR011044">
    <property type="entry name" value="Quino_amine_DH_bsu"/>
</dbReference>
<dbReference type="SUPFAM" id="SSF50969">
    <property type="entry name" value="YVTN repeat-like/Quinoprotein amine dehydrogenase"/>
    <property type="match status" value="1"/>
</dbReference>
<dbReference type="GO" id="GO:0000155">
    <property type="term" value="F:phosphorelay sensor kinase activity"/>
    <property type="evidence" value="ECO:0007669"/>
    <property type="project" value="TreeGrafter"/>
</dbReference>
<comment type="caution">
    <text evidence="5">The sequence shown here is derived from an EMBL/GenBank/DDBJ whole genome shotgun (WGS) entry which is preliminary data.</text>
</comment>
<evidence type="ECO:0000313" key="5">
    <source>
        <dbReference type="EMBL" id="KEQ31599.1"/>
    </source>
</evidence>
<evidence type="ECO:0000256" key="3">
    <source>
        <dbReference type="SAM" id="Phobius"/>
    </source>
</evidence>
<evidence type="ECO:0000256" key="1">
    <source>
        <dbReference type="ARBA" id="ARBA00022553"/>
    </source>
</evidence>
<dbReference type="EMBL" id="JNFF01000010">
    <property type="protein sequence ID" value="KEQ31599.1"/>
    <property type="molecule type" value="Genomic_DNA"/>
</dbReference>
<dbReference type="InterPro" id="IPR011123">
    <property type="entry name" value="Y_Y_Y"/>
</dbReference>
<dbReference type="InterPro" id="IPR013783">
    <property type="entry name" value="Ig-like_fold"/>
</dbReference>
<dbReference type="InterPro" id="IPR016032">
    <property type="entry name" value="Sig_transdc_resp-reg_C-effctor"/>
</dbReference>
<dbReference type="SUPFAM" id="SSF46894">
    <property type="entry name" value="C-terminal effector domain of the bipartite response regulators"/>
    <property type="match status" value="1"/>
</dbReference>
<dbReference type="Gene3D" id="2.60.40.10">
    <property type="entry name" value="Immunoglobulins"/>
    <property type="match status" value="1"/>
</dbReference>
<feature type="coiled-coil region" evidence="2">
    <location>
        <begin position="786"/>
        <end position="858"/>
    </location>
</feature>
<keyword evidence="6" id="KW-1185">Reference proteome</keyword>
<dbReference type="Proteomes" id="UP000028007">
    <property type="component" value="Unassembled WGS sequence"/>
</dbReference>
<organism evidence="5 6">
    <name type="scientific">Pedobacter antarcticus 4BY</name>
    <dbReference type="NCBI Taxonomy" id="1358423"/>
    <lineage>
        <taxon>Bacteria</taxon>
        <taxon>Pseudomonadati</taxon>
        <taxon>Bacteroidota</taxon>
        <taxon>Sphingobacteriia</taxon>
        <taxon>Sphingobacteriales</taxon>
        <taxon>Sphingobacteriaceae</taxon>
        <taxon>Pedobacter</taxon>
    </lineage>
</organism>
<dbReference type="GO" id="GO:0006355">
    <property type="term" value="P:regulation of DNA-templated transcription"/>
    <property type="evidence" value="ECO:0007669"/>
    <property type="project" value="InterPro"/>
</dbReference>
<sequence>MIIRLIFTLLFFFGLCLNGIETKADPIKSTGIPYVQNFPKSLYQSGNQNWSVAKDKQGILYFGNTQGLLTYDGKYWNQYAMPDKQIVRSVAADEKGRIYTGAFGEFGYWSVKNKKLTYSSLTSLIPKGHPFTDEIWKIYVDGERVLFQSFSTIYSYSKGKITIIKAPGSFLFLQKAGNRFLIEVLKKGLYELKGNQLTALPHSNPKSPDNMLSILPYKDGKLLIGTSKEGLFLYDGQSYVPFQTEANSFLRTFQLNNGILFDGSYYAFGTILNGLIILDDQGKIVQRINKSGGLQNNTVLSLFSDNDKNLWTGLDNGIDRVELNSPLYFYLDKAGQFGTVYSSIIYQNNIYLGTNQGLFYSPWKSNNTGSFNAFDFKLIPGSQGQVWDLSLIDGQLICGHNEGTFTIRGNQLEKISGASGGWTIKKLKSDPGYLIQGTYTGLVLFKQDPAGQWKYYSHIAGFAEPSRYVEQDLKGNIWVSNAYRGLYKLTLSPDYKKVIKKREYSQKDGLPSEFNINVFNLDNRMVFASASGFRRYDEISDRFSPYQELNNNMGSFASSHKIIPATPQKYWMVKDGRMAMVDFTIPGKLQIDSNRFSLLDGRMVQYYENISQISSDVYLVSVDDGFVIYDAATGNRQNEKSQLPKVLIRHVEDASDVYRIISEYGNSGSTLEIPYNRNNIRISYALPYYRQAKISFQYYLEGYSSQWSDWNSATQKDFTNLTKGKYRFLVRAKINDQQISQVSVLEFTVLPPFYASNWALALYFLLMVALLFMAKKQYEAKLLEDRKKMRVKLELEKDEFLQAEAEATEREIIKIRTEKLQAELESKNRELASSAMSLVYKNELLQKLGTEIEKLRNEKVPKTSDDQFRKIQKVIDEGMNDERDWNLFETSFNEAHGSFFKKLKASHPDLVPNDLKLCAYLHMNMSSKEMSSLLNISLRGVEIRRYRLRKKLNIPHDKNLAEFFMEL</sequence>
<protein>
    <submittedName>
        <fullName evidence="5">Transcriptional regulator</fullName>
    </submittedName>
</protein>
<dbReference type="GO" id="GO:0003677">
    <property type="term" value="F:DNA binding"/>
    <property type="evidence" value="ECO:0007669"/>
    <property type="project" value="InterPro"/>
</dbReference>
<evidence type="ECO:0000313" key="6">
    <source>
        <dbReference type="Proteomes" id="UP000028007"/>
    </source>
</evidence>
<gene>
    <name evidence="5" type="ORF">N180_18610</name>
</gene>
<keyword evidence="1" id="KW-0597">Phosphoprotein</keyword>
<name>A0A081PLM6_9SPHI</name>
<evidence type="ECO:0000259" key="4">
    <source>
        <dbReference type="Pfam" id="PF07495"/>
    </source>
</evidence>
<dbReference type="PANTHER" id="PTHR43547:SF2">
    <property type="entry name" value="HYBRID SIGNAL TRANSDUCTION HISTIDINE KINASE C"/>
    <property type="match status" value="1"/>
</dbReference>
<reference evidence="5 6" key="1">
    <citation type="journal article" date="1992" name="Int. J. Syst. Bacteriol.">
        <title>Sphingobacterium antarcticus sp. nov. a Psychrotrophic Bacterium from the Soils of Schirmacher Oasis, Antarctica.</title>
        <authorList>
            <person name="Shivaji S."/>
            <person name="Ray M.K."/>
            <person name="Rao N.S."/>
            <person name="Saiserr L."/>
            <person name="Jagannadham M.V."/>
            <person name="Kumar G.S."/>
            <person name="Reddy G."/>
            <person name="Bhargava P.M."/>
        </authorList>
    </citation>
    <scope>NUCLEOTIDE SEQUENCE [LARGE SCALE GENOMIC DNA]</scope>
    <source>
        <strain evidence="5 6">4BY</strain>
    </source>
</reference>
<dbReference type="eggNOG" id="COG2771">
    <property type="taxonomic scope" value="Bacteria"/>
</dbReference>
<keyword evidence="3" id="KW-0472">Membrane</keyword>
<keyword evidence="3" id="KW-1133">Transmembrane helix</keyword>
<proteinExistence type="predicted"/>
<dbReference type="InterPro" id="IPR015943">
    <property type="entry name" value="WD40/YVTN_repeat-like_dom_sf"/>
</dbReference>
<feature type="transmembrane region" description="Helical" evidence="3">
    <location>
        <begin position="753"/>
        <end position="774"/>
    </location>
</feature>
<keyword evidence="2" id="KW-0175">Coiled coil</keyword>
<dbReference type="Pfam" id="PF07495">
    <property type="entry name" value="Y_Y_Y"/>
    <property type="match status" value="1"/>
</dbReference>
<dbReference type="AlphaFoldDB" id="A0A081PLM6"/>
<dbReference type="PANTHER" id="PTHR43547">
    <property type="entry name" value="TWO-COMPONENT HISTIDINE KINASE"/>
    <property type="match status" value="1"/>
</dbReference>
<dbReference type="OrthoDB" id="9809670at2"/>
<accession>A0A081PLM6</accession>
<keyword evidence="3" id="KW-0812">Transmembrane</keyword>
<feature type="domain" description="Two component regulator three Y" evidence="4">
    <location>
        <begin position="691"/>
        <end position="749"/>
    </location>
</feature>
<dbReference type="Gene3D" id="2.130.10.10">
    <property type="entry name" value="YVTN repeat-like/Quinoprotein amine dehydrogenase"/>
    <property type="match status" value="2"/>
</dbReference>
<dbReference type="eggNOG" id="COG3292">
    <property type="taxonomic scope" value="Bacteria"/>
</dbReference>
<dbReference type="RefSeq" id="WP_037437905.1">
    <property type="nucleotide sequence ID" value="NZ_JNFF01000010.1"/>
</dbReference>